<dbReference type="Proteomes" id="UP000824262">
    <property type="component" value="Unassembled WGS sequence"/>
</dbReference>
<comment type="caution">
    <text evidence="5">The sequence shown here is derived from an EMBL/GenBank/DDBJ whole genome shotgun (WGS) entry which is preliminary data.</text>
</comment>
<dbReference type="InterPro" id="IPR010998">
    <property type="entry name" value="Integrase_recombinase_N"/>
</dbReference>
<dbReference type="Gene3D" id="1.10.150.130">
    <property type="match status" value="1"/>
</dbReference>
<sequence>MDERSVEAYLDSLILRGRTEGTVQSYRGKLQMLRAALPADGALNRETLESWRRGMSEAGYSPGTVNAALSVVNGYLAFIGRKELQMERNADVAEPAAPELRREEYIRLLQAARQLRRERAYMLTKVFATTGLTVTELPRLTVDAVEAGSVETFPSGTRCVSRIPNCLRDELLSFARRTGAREGPIFVTRTGAALSRTYVSDTIRGLSGPARVEPEKCNPRSLRRLYLATKTDLEDGVAAFLERAYERMLENEQLSVGWEENQFALAKSARAGDY</sequence>
<evidence type="ECO:0000259" key="4">
    <source>
        <dbReference type="PROSITE" id="PS51900"/>
    </source>
</evidence>
<keyword evidence="1 3" id="KW-0238">DNA-binding</keyword>
<dbReference type="GO" id="GO:0003677">
    <property type="term" value="F:DNA binding"/>
    <property type="evidence" value="ECO:0007669"/>
    <property type="project" value="UniProtKB-UniRule"/>
</dbReference>
<evidence type="ECO:0000313" key="5">
    <source>
        <dbReference type="EMBL" id="HIQ78814.1"/>
    </source>
</evidence>
<evidence type="ECO:0000313" key="6">
    <source>
        <dbReference type="Proteomes" id="UP000824262"/>
    </source>
</evidence>
<dbReference type="InterPro" id="IPR013762">
    <property type="entry name" value="Integrase-like_cat_sf"/>
</dbReference>
<dbReference type="AlphaFoldDB" id="A0A9D1CT85"/>
<dbReference type="InterPro" id="IPR044068">
    <property type="entry name" value="CB"/>
</dbReference>
<dbReference type="GO" id="GO:0006310">
    <property type="term" value="P:DNA recombination"/>
    <property type="evidence" value="ECO:0007669"/>
    <property type="project" value="UniProtKB-KW"/>
</dbReference>
<organism evidence="5 6">
    <name type="scientific">Candidatus Scatomorpha intestinavium</name>
    <dbReference type="NCBI Taxonomy" id="2840922"/>
    <lineage>
        <taxon>Bacteria</taxon>
        <taxon>Bacillati</taxon>
        <taxon>Bacillota</taxon>
        <taxon>Clostridia</taxon>
        <taxon>Eubacteriales</taxon>
        <taxon>Candidatus Scatomorpha</taxon>
    </lineage>
</organism>
<evidence type="ECO:0000256" key="3">
    <source>
        <dbReference type="PROSITE-ProRule" id="PRU01248"/>
    </source>
</evidence>
<evidence type="ECO:0000256" key="2">
    <source>
        <dbReference type="ARBA" id="ARBA00023172"/>
    </source>
</evidence>
<evidence type="ECO:0000256" key="1">
    <source>
        <dbReference type="ARBA" id="ARBA00023125"/>
    </source>
</evidence>
<dbReference type="InterPro" id="IPR011010">
    <property type="entry name" value="DNA_brk_join_enz"/>
</dbReference>
<reference evidence="5" key="2">
    <citation type="journal article" date="2021" name="PeerJ">
        <title>Extensive microbial diversity within the chicken gut microbiome revealed by metagenomics and culture.</title>
        <authorList>
            <person name="Gilroy R."/>
            <person name="Ravi A."/>
            <person name="Getino M."/>
            <person name="Pursley I."/>
            <person name="Horton D.L."/>
            <person name="Alikhan N.F."/>
            <person name="Baker D."/>
            <person name="Gharbi K."/>
            <person name="Hall N."/>
            <person name="Watson M."/>
            <person name="Adriaenssens E.M."/>
            <person name="Foster-Nyarko E."/>
            <person name="Jarju S."/>
            <person name="Secka A."/>
            <person name="Antonio M."/>
            <person name="Oren A."/>
            <person name="Chaudhuri R.R."/>
            <person name="La Ragione R."/>
            <person name="Hildebrand F."/>
            <person name="Pallen M.J."/>
        </authorList>
    </citation>
    <scope>NUCLEOTIDE SEQUENCE</scope>
    <source>
        <strain evidence="5">ChiBcolR7-354</strain>
    </source>
</reference>
<dbReference type="PROSITE" id="PS51900">
    <property type="entry name" value="CB"/>
    <property type="match status" value="1"/>
</dbReference>
<dbReference type="Gene3D" id="1.10.443.10">
    <property type="entry name" value="Intergrase catalytic core"/>
    <property type="match status" value="1"/>
</dbReference>
<reference evidence="5" key="1">
    <citation type="submission" date="2020-10" db="EMBL/GenBank/DDBJ databases">
        <authorList>
            <person name="Gilroy R."/>
        </authorList>
    </citation>
    <scope>NUCLEOTIDE SEQUENCE</scope>
    <source>
        <strain evidence="5">ChiBcolR7-354</strain>
    </source>
</reference>
<proteinExistence type="predicted"/>
<dbReference type="SUPFAM" id="SSF56349">
    <property type="entry name" value="DNA breaking-rejoining enzymes"/>
    <property type="match status" value="1"/>
</dbReference>
<accession>A0A9D1CT85</accession>
<protein>
    <recommendedName>
        <fullName evidence="4">Core-binding (CB) domain-containing protein</fullName>
    </recommendedName>
</protein>
<dbReference type="EMBL" id="DVGA01000061">
    <property type="protein sequence ID" value="HIQ78814.1"/>
    <property type="molecule type" value="Genomic_DNA"/>
</dbReference>
<name>A0A9D1CT85_9FIRM</name>
<gene>
    <name evidence="5" type="ORF">IAB77_06105</name>
</gene>
<feature type="domain" description="Core-binding (CB)" evidence="4">
    <location>
        <begin position="1"/>
        <end position="80"/>
    </location>
</feature>
<keyword evidence="2" id="KW-0233">DNA recombination</keyword>
<dbReference type="GO" id="GO:0015074">
    <property type="term" value="P:DNA integration"/>
    <property type="evidence" value="ECO:0007669"/>
    <property type="project" value="InterPro"/>
</dbReference>